<accession>A0ABV3JNJ5</accession>
<protein>
    <submittedName>
        <fullName evidence="1">Uncharacterized protein</fullName>
    </submittedName>
</protein>
<evidence type="ECO:0000313" key="2">
    <source>
        <dbReference type="Proteomes" id="UP001552527"/>
    </source>
</evidence>
<dbReference type="Proteomes" id="UP001552527">
    <property type="component" value="Unassembled WGS sequence"/>
</dbReference>
<reference evidence="1 2" key="1">
    <citation type="submission" date="2024-06" db="EMBL/GenBank/DDBJ databases">
        <title>The Natural Products Discovery Center: Release of the First 8490 Sequenced Strains for Exploring Actinobacteria Biosynthetic Diversity.</title>
        <authorList>
            <person name="Kalkreuter E."/>
            <person name="Kautsar S.A."/>
            <person name="Yang D."/>
            <person name="Bader C.D."/>
            <person name="Teijaro C.N."/>
            <person name="Fluegel L."/>
            <person name="Davis C.M."/>
            <person name="Simpson J.R."/>
            <person name="Lauterbach L."/>
            <person name="Steele A.D."/>
            <person name="Gui C."/>
            <person name="Meng S."/>
            <person name="Li G."/>
            <person name="Viehrig K."/>
            <person name="Ye F."/>
            <person name="Su P."/>
            <person name="Kiefer A.F."/>
            <person name="Nichols A."/>
            <person name="Cepeda A.J."/>
            <person name="Yan W."/>
            <person name="Fan B."/>
            <person name="Jiang Y."/>
            <person name="Adhikari A."/>
            <person name="Zheng C.-J."/>
            <person name="Schuster L."/>
            <person name="Cowan T.M."/>
            <person name="Smanski M.J."/>
            <person name="Chevrette M.G."/>
            <person name="De Carvalho L.P.S."/>
            <person name="Shen B."/>
        </authorList>
    </citation>
    <scope>NUCLEOTIDE SEQUENCE [LARGE SCALE GENOMIC DNA]</scope>
    <source>
        <strain evidence="1 2">NPDC052768</strain>
    </source>
</reference>
<dbReference type="EMBL" id="JBFATE010000020">
    <property type="protein sequence ID" value="MEV5249745.1"/>
    <property type="molecule type" value="Genomic_DNA"/>
</dbReference>
<evidence type="ECO:0000313" key="1">
    <source>
        <dbReference type="EMBL" id="MEV5249745.1"/>
    </source>
</evidence>
<sequence length="58" mass="6334">MRGLNPRRLSGQWRRWTGAPFDTDGPAEAPAALAPVRCHGERGHAGYVGPDVRIRSPL</sequence>
<comment type="caution">
    <text evidence="1">The sequence shown here is derived from an EMBL/GenBank/DDBJ whole genome shotgun (WGS) entry which is preliminary data.</text>
</comment>
<proteinExistence type="predicted"/>
<dbReference type="RefSeq" id="WP_364027155.1">
    <property type="nucleotide sequence ID" value="NZ_JBFATD010000025.1"/>
</dbReference>
<gene>
    <name evidence="1" type="ORF">AB0K95_31470</name>
</gene>
<name>A0ABV3JNJ5_9ACTN</name>
<keyword evidence="2" id="KW-1185">Reference proteome</keyword>
<organism evidence="1 2">
    <name type="scientific">Streptomyces werraensis</name>
    <dbReference type="NCBI Taxonomy" id="68284"/>
    <lineage>
        <taxon>Bacteria</taxon>
        <taxon>Bacillati</taxon>
        <taxon>Actinomycetota</taxon>
        <taxon>Actinomycetes</taxon>
        <taxon>Kitasatosporales</taxon>
        <taxon>Streptomycetaceae</taxon>
        <taxon>Streptomyces</taxon>
    </lineage>
</organism>